<dbReference type="AlphaFoldDB" id="A0A0P0Y9E4"/>
<proteinExistence type="predicted"/>
<reference evidence="2 3" key="1">
    <citation type="journal article" date="2005" name="Nature">
        <title>The map-based sequence of the rice genome.</title>
        <authorList>
            <consortium name="International rice genome sequencing project (IRGSP)"/>
            <person name="Matsumoto T."/>
            <person name="Wu J."/>
            <person name="Kanamori H."/>
            <person name="Katayose Y."/>
            <person name="Fujisawa M."/>
            <person name="Namiki N."/>
            <person name="Mizuno H."/>
            <person name="Yamamoto K."/>
            <person name="Antonio B.A."/>
            <person name="Baba T."/>
            <person name="Sakata K."/>
            <person name="Nagamura Y."/>
            <person name="Aoki H."/>
            <person name="Arikawa K."/>
            <person name="Arita K."/>
            <person name="Bito T."/>
            <person name="Chiden Y."/>
            <person name="Fujitsuka N."/>
            <person name="Fukunaka R."/>
            <person name="Hamada M."/>
            <person name="Harada C."/>
            <person name="Hayashi A."/>
            <person name="Hijishita S."/>
            <person name="Honda M."/>
            <person name="Hosokawa S."/>
            <person name="Ichikawa Y."/>
            <person name="Idonuma A."/>
            <person name="Iijima M."/>
            <person name="Ikeda M."/>
            <person name="Ikeno M."/>
            <person name="Ito K."/>
            <person name="Ito S."/>
            <person name="Ito T."/>
            <person name="Ito Y."/>
            <person name="Ito Y."/>
            <person name="Iwabuchi A."/>
            <person name="Kamiya K."/>
            <person name="Karasawa W."/>
            <person name="Kurita K."/>
            <person name="Katagiri S."/>
            <person name="Kikuta A."/>
            <person name="Kobayashi H."/>
            <person name="Kobayashi N."/>
            <person name="Machita K."/>
            <person name="Maehara T."/>
            <person name="Masukawa M."/>
            <person name="Mizubayashi T."/>
            <person name="Mukai Y."/>
            <person name="Nagasaki H."/>
            <person name="Nagata Y."/>
            <person name="Naito S."/>
            <person name="Nakashima M."/>
            <person name="Nakama Y."/>
            <person name="Nakamichi Y."/>
            <person name="Nakamura M."/>
            <person name="Meguro A."/>
            <person name="Negishi M."/>
            <person name="Ohta I."/>
            <person name="Ohta T."/>
            <person name="Okamoto M."/>
            <person name="Ono N."/>
            <person name="Saji S."/>
            <person name="Sakaguchi M."/>
            <person name="Sakai K."/>
            <person name="Shibata M."/>
            <person name="Shimokawa T."/>
            <person name="Song J."/>
            <person name="Takazaki Y."/>
            <person name="Terasawa K."/>
            <person name="Tsugane M."/>
            <person name="Tsuji K."/>
            <person name="Ueda S."/>
            <person name="Waki K."/>
            <person name="Yamagata H."/>
            <person name="Yamamoto M."/>
            <person name="Yamamoto S."/>
            <person name="Yamane H."/>
            <person name="Yoshiki S."/>
            <person name="Yoshihara R."/>
            <person name="Yukawa K."/>
            <person name="Zhong H."/>
            <person name="Yano M."/>
            <person name="Yuan Q."/>
            <person name="Ouyang S."/>
            <person name="Liu J."/>
            <person name="Jones K.M."/>
            <person name="Gansberger K."/>
            <person name="Moffat K."/>
            <person name="Hill J."/>
            <person name="Bera J."/>
            <person name="Fadrosh D."/>
            <person name="Jin S."/>
            <person name="Johri S."/>
            <person name="Kim M."/>
            <person name="Overton L."/>
            <person name="Reardon M."/>
            <person name="Tsitrin T."/>
            <person name="Vuong H."/>
            <person name="Weaver B."/>
            <person name="Ciecko A."/>
            <person name="Tallon L."/>
            <person name="Jackson J."/>
            <person name="Pai G."/>
            <person name="Aken S.V."/>
            <person name="Utterback T."/>
            <person name="Reidmuller S."/>
            <person name="Feldblyum T."/>
            <person name="Hsiao J."/>
            <person name="Zismann V."/>
            <person name="Iobst S."/>
            <person name="de Vazeille A.R."/>
            <person name="Buell C.R."/>
            <person name="Ying K."/>
            <person name="Li Y."/>
            <person name="Lu T."/>
            <person name="Huang Y."/>
            <person name="Zhao Q."/>
            <person name="Feng Q."/>
            <person name="Zhang L."/>
            <person name="Zhu J."/>
            <person name="Weng Q."/>
            <person name="Mu J."/>
            <person name="Lu Y."/>
            <person name="Fan D."/>
            <person name="Liu Y."/>
            <person name="Guan J."/>
            <person name="Zhang Y."/>
            <person name="Yu S."/>
            <person name="Liu X."/>
            <person name="Zhang Y."/>
            <person name="Hong G."/>
            <person name="Han B."/>
            <person name="Choisne N."/>
            <person name="Demange N."/>
            <person name="Orjeda G."/>
            <person name="Samain S."/>
            <person name="Cattolico L."/>
            <person name="Pelletier E."/>
            <person name="Couloux A."/>
            <person name="Segurens B."/>
            <person name="Wincker P."/>
            <person name="D'Hont A."/>
            <person name="Scarpelli C."/>
            <person name="Weissenbach J."/>
            <person name="Salanoubat M."/>
            <person name="Quetier F."/>
            <person name="Yu Y."/>
            <person name="Kim H.R."/>
            <person name="Rambo T."/>
            <person name="Currie J."/>
            <person name="Collura K."/>
            <person name="Luo M."/>
            <person name="Yang T."/>
            <person name="Ammiraju J.S.S."/>
            <person name="Engler F."/>
            <person name="Soderlund C."/>
            <person name="Wing R.A."/>
            <person name="Palmer L.E."/>
            <person name="de la Bastide M."/>
            <person name="Spiegel L."/>
            <person name="Nascimento L."/>
            <person name="Zutavern T."/>
            <person name="O'Shaughnessy A."/>
            <person name="Dike S."/>
            <person name="Dedhia N."/>
            <person name="Preston R."/>
            <person name="Balija V."/>
            <person name="McCombie W.R."/>
            <person name="Chow T."/>
            <person name="Chen H."/>
            <person name="Chung M."/>
            <person name="Chen C."/>
            <person name="Shaw J."/>
            <person name="Wu H."/>
            <person name="Hsiao K."/>
            <person name="Chao Y."/>
            <person name="Chu M."/>
            <person name="Cheng C."/>
            <person name="Hour A."/>
            <person name="Lee P."/>
            <person name="Lin S."/>
            <person name="Lin Y."/>
            <person name="Liou J."/>
            <person name="Liu S."/>
            <person name="Hsing Y."/>
            <person name="Raghuvanshi S."/>
            <person name="Mohanty A."/>
            <person name="Bharti A.K."/>
            <person name="Gaur A."/>
            <person name="Gupta V."/>
            <person name="Kumar D."/>
            <person name="Ravi V."/>
            <person name="Vij S."/>
            <person name="Kapur A."/>
            <person name="Khurana P."/>
            <person name="Khurana P."/>
            <person name="Khurana J.P."/>
            <person name="Tyagi A.K."/>
            <person name="Gaikwad K."/>
            <person name="Singh A."/>
            <person name="Dalal V."/>
            <person name="Srivastava S."/>
            <person name="Dixit A."/>
            <person name="Pal A.K."/>
            <person name="Ghazi I.A."/>
            <person name="Yadav M."/>
            <person name="Pandit A."/>
            <person name="Bhargava A."/>
            <person name="Sureshbabu K."/>
            <person name="Batra K."/>
            <person name="Sharma T.R."/>
            <person name="Mohapatra T."/>
            <person name="Singh N.K."/>
            <person name="Messing J."/>
            <person name="Nelson A.B."/>
            <person name="Fuks G."/>
            <person name="Kavchok S."/>
            <person name="Keizer G."/>
            <person name="Linton E."/>
            <person name="Llaca V."/>
            <person name="Song R."/>
            <person name="Tanyolac B."/>
            <person name="Young S."/>
            <person name="Ho-Il K."/>
            <person name="Hahn J.H."/>
            <person name="Sangsakoo G."/>
            <person name="Vanavichit A."/>
            <person name="de Mattos Luiz.A.T."/>
            <person name="Zimmer P.D."/>
            <person name="Malone G."/>
            <person name="Dellagostin O."/>
            <person name="de Oliveira A.C."/>
            <person name="Bevan M."/>
            <person name="Bancroft I."/>
            <person name="Minx P."/>
            <person name="Cordum H."/>
            <person name="Wilson R."/>
            <person name="Cheng Z."/>
            <person name="Jin W."/>
            <person name="Jiang J."/>
            <person name="Leong S.A."/>
            <person name="Iwama H."/>
            <person name="Gojobori T."/>
            <person name="Itoh T."/>
            <person name="Niimura Y."/>
            <person name="Fujii Y."/>
            <person name="Habara T."/>
            <person name="Sakai H."/>
            <person name="Sato Y."/>
            <person name="Wilson G."/>
            <person name="Kumar K."/>
            <person name="McCouch S."/>
            <person name="Juretic N."/>
            <person name="Hoen D."/>
            <person name="Wright S."/>
            <person name="Bruskiewich R."/>
            <person name="Bureau T."/>
            <person name="Miyao A."/>
            <person name="Hirochika H."/>
            <person name="Nishikawa T."/>
            <person name="Kadowaki K."/>
            <person name="Sugiura M."/>
            <person name="Burr B."/>
            <person name="Sasaki T."/>
        </authorList>
    </citation>
    <scope>NUCLEOTIDE SEQUENCE [LARGE SCALE GENOMIC DNA]</scope>
    <source>
        <strain evidence="3">cv. Nipponbare</strain>
    </source>
</reference>
<dbReference type="EMBL" id="AP008218">
    <property type="protein sequence ID" value="BAF29557.1"/>
    <property type="molecule type" value="Genomic_DNA"/>
</dbReference>
<dbReference type="Proteomes" id="UP000000763">
    <property type="component" value="Chromosome 12"/>
</dbReference>
<dbReference type="KEGG" id="dosa:Os12g0267400"/>
<protein>
    <submittedName>
        <fullName evidence="2">Os12g0267400 protein</fullName>
    </submittedName>
</protein>
<feature type="region of interest" description="Disordered" evidence="1">
    <location>
        <begin position="33"/>
        <end position="72"/>
    </location>
</feature>
<name>A0A0P0Y9E4_ORYSJ</name>
<sequence length="244" mass="26415">MLCGTAASNSEEASNHRSASLTRALLVTSVVSPTHRRCGSQPPGFLGSTPFSARRPSSAPPHASAKQLAAANGDGTTEAPILVAAAAAKSSSKLTPIVVASRRMRLLLLVAVADGEVCPLAAELAGTSRRSIAAASRWCKQQQRRLRRRFPPSVRSVARRRHRGVNEGVPPPDPPAESPAECRRRICRLELWLQPPPPSRPPPILHGDPLRGFVDLLPWPPHPHARGLMWERGEVIETDMWDPL</sequence>
<feature type="compositionally biased region" description="Low complexity" evidence="1">
    <location>
        <begin position="50"/>
        <end position="65"/>
    </location>
</feature>
<reference evidence="3" key="2">
    <citation type="journal article" date="2008" name="Nucleic Acids Res.">
        <title>The rice annotation project database (RAP-DB): 2008 update.</title>
        <authorList>
            <consortium name="The rice annotation project (RAP)"/>
        </authorList>
    </citation>
    <scope>GENOME REANNOTATION</scope>
    <source>
        <strain evidence="3">cv. Nipponbare</strain>
    </source>
</reference>
<gene>
    <name evidence="2" type="ordered locus">Os12g0267400</name>
</gene>
<feature type="region of interest" description="Disordered" evidence="1">
    <location>
        <begin position="156"/>
        <end position="179"/>
    </location>
</feature>
<evidence type="ECO:0000256" key="1">
    <source>
        <dbReference type="SAM" id="MobiDB-lite"/>
    </source>
</evidence>
<accession>A0A0P0Y9E4</accession>
<evidence type="ECO:0000313" key="2">
    <source>
        <dbReference type="EMBL" id="BAF29557.1"/>
    </source>
</evidence>
<dbReference type="Gramene" id="Os12t0267400-01">
    <property type="protein sequence ID" value="Os12t0267400-01"/>
    <property type="gene ID" value="Os12g0267400"/>
</dbReference>
<evidence type="ECO:0000313" key="3">
    <source>
        <dbReference type="Proteomes" id="UP000000763"/>
    </source>
</evidence>
<organism evidence="2 3">
    <name type="scientific">Oryza sativa subsp. japonica</name>
    <name type="common">Rice</name>
    <dbReference type="NCBI Taxonomy" id="39947"/>
    <lineage>
        <taxon>Eukaryota</taxon>
        <taxon>Viridiplantae</taxon>
        <taxon>Streptophyta</taxon>
        <taxon>Embryophyta</taxon>
        <taxon>Tracheophyta</taxon>
        <taxon>Spermatophyta</taxon>
        <taxon>Magnoliopsida</taxon>
        <taxon>Liliopsida</taxon>
        <taxon>Poales</taxon>
        <taxon>Poaceae</taxon>
        <taxon>BOP clade</taxon>
        <taxon>Oryzoideae</taxon>
        <taxon>Oryzeae</taxon>
        <taxon>Oryzinae</taxon>
        <taxon>Oryza</taxon>
        <taxon>Oryza sativa</taxon>
    </lineage>
</organism>